<protein>
    <submittedName>
        <fullName evidence="2">Tail fiber protein</fullName>
    </submittedName>
</protein>
<evidence type="ECO:0000259" key="1">
    <source>
        <dbReference type="Pfam" id="PF07484"/>
    </source>
</evidence>
<dbReference type="SUPFAM" id="SSF88874">
    <property type="entry name" value="Receptor-binding domain of short tail fibre protein gp12"/>
    <property type="match status" value="2"/>
</dbReference>
<sequence length="359" mass="39458">MSVLNGYVGEIRLYANVHVPENWECCNGQTLSISDYQALYDLIGTTYGGDGTKTFALPDLRGRVPIHMGTSKESTVFKLGDKKGALAVQLTEAQLPEHTHMLMISSEESEVTVPEGNTISEPPFNLFKEFDPSEKVLAMAADTVIATGGDQYHDNMQPYTSLNFIICVKEDTVDSEGVEDDMPMSQFIGEVRAFPFGFVPEGWLACDGKILNEYDYFQLSSILGQTFGGVAPAHNFGLPNLNKRIPIHNNPDFALGKMGGSEKVQIGISEMPKHTHGLMVIDDMANETRSSFTRMIATANKPGSRALVAFCDTKTNYVEMSDQSITVTGESVAHDNVMPCLSLQYCIAYKGKYAKHHNK</sequence>
<dbReference type="EMBL" id="JAHBCL010000014">
    <property type="protein sequence ID" value="MBS7526928.1"/>
    <property type="molecule type" value="Genomic_DNA"/>
</dbReference>
<feature type="domain" description="Phage tail collar" evidence="1">
    <location>
        <begin position="9"/>
        <end position="65"/>
    </location>
</feature>
<dbReference type="Pfam" id="PF07484">
    <property type="entry name" value="Collar"/>
    <property type="match status" value="2"/>
</dbReference>
<evidence type="ECO:0000313" key="2">
    <source>
        <dbReference type="EMBL" id="MBS7526928.1"/>
    </source>
</evidence>
<comment type="caution">
    <text evidence="2">The sequence shown here is derived from an EMBL/GenBank/DDBJ whole genome shotgun (WGS) entry which is preliminary data.</text>
</comment>
<dbReference type="Gene3D" id="3.90.1340.10">
    <property type="entry name" value="Phage tail collar domain"/>
    <property type="match status" value="2"/>
</dbReference>
<accession>A0ABS5PP29</accession>
<keyword evidence="3" id="KW-1185">Reference proteome</keyword>
<dbReference type="Proteomes" id="UP000746471">
    <property type="component" value="Unassembled WGS sequence"/>
</dbReference>
<reference evidence="2 3" key="1">
    <citation type="submission" date="2021-05" db="EMBL/GenBank/DDBJ databases">
        <title>Fusibacter ferrireducens sp. nov., an anaerobic, sulfur- and Fe-reducing bacterium isolated from the mangrove sediment.</title>
        <authorList>
            <person name="Qiu D."/>
        </authorList>
    </citation>
    <scope>NUCLEOTIDE SEQUENCE [LARGE SCALE GENOMIC DNA]</scope>
    <source>
        <strain evidence="2 3">DSM 12116</strain>
    </source>
</reference>
<organism evidence="2 3">
    <name type="scientific">Fusibacter paucivorans</name>
    <dbReference type="NCBI Taxonomy" id="76009"/>
    <lineage>
        <taxon>Bacteria</taxon>
        <taxon>Bacillati</taxon>
        <taxon>Bacillota</taxon>
        <taxon>Clostridia</taxon>
        <taxon>Eubacteriales</taxon>
        <taxon>Eubacteriales Family XII. Incertae Sedis</taxon>
        <taxon>Fusibacter</taxon>
    </lineage>
</organism>
<dbReference type="InterPro" id="IPR011083">
    <property type="entry name" value="Phage_tail_collar_dom"/>
</dbReference>
<name>A0ABS5PP29_9FIRM</name>
<feature type="domain" description="Phage tail collar" evidence="1">
    <location>
        <begin position="189"/>
        <end position="246"/>
    </location>
</feature>
<proteinExistence type="predicted"/>
<dbReference type="RefSeq" id="WP_213236789.1">
    <property type="nucleotide sequence ID" value="NZ_JAHBCL010000014.1"/>
</dbReference>
<evidence type="ECO:0000313" key="3">
    <source>
        <dbReference type="Proteomes" id="UP000746471"/>
    </source>
</evidence>
<gene>
    <name evidence="2" type="ORF">KHM83_09580</name>
</gene>
<dbReference type="InterPro" id="IPR037053">
    <property type="entry name" value="Phage_tail_collar_dom_sf"/>
</dbReference>